<dbReference type="PROSITE" id="PS50878">
    <property type="entry name" value="RT_POL"/>
    <property type="match status" value="1"/>
</dbReference>
<dbReference type="InterPro" id="IPR043128">
    <property type="entry name" value="Rev_trsase/Diguanyl_cyclase"/>
</dbReference>
<protein>
    <recommendedName>
        <fullName evidence="7">Reverse transcriptase domain-containing protein</fullName>
    </recommendedName>
</protein>
<evidence type="ECO:0000256" key="1">
    <source>
        <dbReference type="ARBA" id="ARBA00022679"/>
    </source>
</evidence>
<dbReference type="InterPro" id="IPR041373">
    <property type="entry name" value="RT_RNaseH"/>
</dbReference>
<dbReference type="PANTHER" id="PTHR48475">
    <property type="entry name" value="RIBONUCLEASE H"/>
    <property type="match status" value="1"/>
</dbReference>
<name>A0AAV3QZ68_LITER</name>
<keyword evidence="3" id="KW-0540">Nuclease</keyword>
<dbReference type="Proteomes" id="UP001454036">
    <property type="component" value="Unassembled WGS sequence"/>
</dbReference>
<dbReference type="Pfam" id="PF00078">
    <property type="entry name" value="RVT_1"/>
    <property type="match status" value="1"/>
</dbReference>
<dbReference type="AlphaFoldDB" id="A0AAV3QZ68"/>
<keyword evidence="9" id="KW-1185">Reference proteome</keyword>
<evidence type="ECO:0000256" key="2">
    <source>
        <dbReference type="ARBA" id="ARBA00022695"/>
    </source>
</evidence>
<dbReference type="InterPro" id="IPR043502">
    <property type="entry name" value="DNA/RNA_pol_sf"/>
</dbReference>
<feature type="domain" description="Reverse transcriptase" evidence="7">
    <location>
        <begin position="1"/>
        <end position="55"/>
    </location>
</feature>
<sequence length="210" mass="23107">MEIYVDDILINSWEAEDHEANLRESFENVRRNKVRLNPDKCFFGVTSGKFVGYMISQGGIEPNPVVLTTQEVPPIPTVVGLTSAGDVLQRYCAVSESSLSSVLVRDEAKVQRPVYYVSRVMRGADTSNPSTDKLVYALVVAPRKLKPYFEARPVEVGTVVEWVEEEAFRTKEVMNNDAPEGGVGGVLGVFVPGGLRLLEDRGLTRRSSGG</sequence>
<organism evidence="8 9">
    <name type="scientific">Lithospermum erythrorhizon</name>
    <name type="common">Purple gromwell</name>
    <name type="synonym">Lithospermum officinale var. erythrorhizon</name>
    <dbReference type="NCBI Taxonomy" id="34254"/>
    <lineage>
        <taxon>Eukaryota</taxon>
        <taxon>Viridiplantae</taxon>
        <taxon>Streptophyta</taxon>
        <taxon>Embryophyta</taxon>
        <taxon>Tracheophyta</taxon>
        <taxon>Spermatophyta</taxon>
        <taxon>Magnoliopsida</taxon>
        <taxon>eudicotyledons</taxon>
        <taxon>Gunneridae</taxon>
        <taxon>Pentapetalae</taxon>
        <taxon>asterids</taxon>
        <taxon>lamiids</taxon>
        <taxon>Boraginales</taxon>
        <taxon>Boraginaceae</taxon>
        <taxon>Boraginoideae</taxon>
        <taxon>Lithospermeae</taxon>
        <taxon>Lithospermum</taxon>
    </lineage>
</organism>
<keyword evidence="5" id="KW-0378">Hydrolase</keyword>
<keyword evidence="2" id="KW-0548">Nucleotidyltransferase</keyword>
<evidence type="ECO:0000313" key="9">
    <source>
        <dbReference type="Proteomes" id="UP001454036"/>
    </source>
</evidence>
<keyword evidence="1" id="KW-0808">Transferase</keyword>
<dbReference type="EMBL" id="BAABME010006525">
    <property type="protein sequence ID" value="GAA0168611.1"/>
    <property type="molecule type" value="Genomic_DNA"/>
</dbReference>
<dbReference type="GO" id="GO:0004519">
    <property type="term" value="F:endonuclease activity"/>
    <property type="evidence" value="ECO:0007669"/>
    <property type="project" value="UniProtKB-KW"/>
</dbReference>
<proteinExistence type="predicted"/>
<dbReference type="Gene3D" id="3.30.70.270">
    <property type="match status" value="1"/>
</dbReference>
<accession>A0AAV3QZ68</accession>
<evidence type="ECO:0000313" key="8">
    <source>
        <dbReference type="EMBL" id="GAA0168611.1"/>
    </source>
</evidence>
<dbReference type="Pfam" id="PF17917">
    <property type="entry name" value="RT_RNaseH"/>
    <property type="match status" value="1"/>
</dbReference>
<evidence type="ECO:0000256" key="3">
    <source>
        <dbReference type="ARBA" id="ARBA00022722"/>
    </source>
</evidence>
<evidence type="ECO:0000256" key="5">
    <source>
        <dbReference type="ARBA" id="ARBA00022801"/>
    </source>
</evidence>
<dbReference type="SUPFAM" id="SSF56672">
    <property type="entry name" value="DNA/RNA polymerases"/>
    <property type="match status" value="1"/>
</dbReference>
<evidence type="ECO:0000256" key="4">
    <source>
        <dbReference type="ARBA" id="ARBA00022759"/>
    </source>
</evidence>
<dbReference type="GO" id="GO:0003964">
    <property type="term" value="F:RNA-directed DNA polymerase activity"/>
    <property type="evidence" value="ECO:0007669"/>
    <property type="project" value="UniProtKB-KW"/>
</dbReference>
<dbReference type="GO" id="GO:0016787">
    <property type="term" value="F:hydrolase activity"/>
    <property type="evidence" value="ECO:0007669"/>
    <property type="project" value="UniProtKB-KW"/>
</dbReference>
<dbReference type="InterPro" id="IPR000477">
    <property type="entry name" value="RT_dom"/>
</dbReference>
<keyword evidence="4" id="KW-0255">Endonuclease</keyword>
<reference evidence="8 9" key="1">
    <citation type="submission" date="2024-01" db="EMBL/GenBank/DDBJ databases">
        <title>The complete chloroplast genome sequence of Lithospermum erythrorhizon: insights into the phylogenetic relationship among Boraginaceae species and the maternal lineages of purple gromwells.</title>
        <authorList>
            <person name="Okada T."/>
            <person name="Watanabe K."/>
        </authorList>
    </citation>
    <scope>NUCLEOTIDE SEQUENCE [LARGE SCALE GENOMIC DNA]</scope>
</reference>
<comment type="caution">
    <text evidence="8">The sequence shown here is derived from an EMBL/GenBank/DDBJ whole genome shotgun (WGS) entry which is preliminary data.</text>
</comment>
<gene>
    <name evidence="8" type="ORF">LIER_23287</name>
</gene>
<evidence type="ECO:0000259" key="7">
    <source>
        <dbReference type="PROSITE" id="PS50878"/>
    </source>
</evidence>
<evidence type="ECO:0000256" key="6">
    <source>
        <dbReference type="ARBA" id="ARBA00022918"/>
    </source>
</evidence>
<dbReference type="PANTHER" id="PTHR48475:SF2">
    <property type="entry name" value="RIBONUCLEASE H"/>
    <property type="match status" value="1"/>
</dbReference>
<keyword evidence="6" id="KW-0695">RNA-directed DNA polymerase</keyword>